<accession>A0A392VVZ7</accession>
<sequence length="67" mass="7083">GTSGDSLTLPLAEHVGCIRGSDEEVCLKGLPAKIVASNYCGSSRPRWMEIHVGRRARAAICAMGTLL</sequence>
<dbReference type="Proteomes" id="UP000265520">
    <property type="component" value="Unassembled WGS sequence"/>
</dbReference>
<protein>
    <submittedName>
        <fullName evidence="1">Uncharacterized protein</fullName>
    </submittedName>
</protein>
<reference evidence="1 2" key="1">
    <citation type="journal article" date="2018" name="Front. Plant Sci.">
        <title>Red Clover (Trifolium pratense) and Zigzag Clover (T. medium) - A Picture of Genomic Similarities and Differences.</title>
        <authorList>
            <person name="Dluhosova J."/>
            <person name="Istvanek J."/>
            <person name="Nedelnik J."/>
            <person name="Repkova J."/>
        </authorList>
    </citation>
    <scope>NUCLEOTIDE SEQUENCE [LARGE SCALE GENOMIC DNA]</scope>
    <source>
        <strain evidence="2">cv. 10/8</strain>
        <tissue evidence="1">Leaf</tissue>
    </source>
</reference>
<organism evidence="1 2">
    <name type="scientific">Trifolium medium</name>
    <dbReference type="NCBI Taxonomy" id="97028"/>
    <lineage>
        <taxon>Eukaryota</taxon>
        <taxon>Viridiplantae</taxon>
        <taxon>Streptophyta</taxon>
        <taxon>Embryophyta</taxon>
        <taxon>Tracheophyta</taxon>
        <taxon>Spermatophyta</taxon>
        <taxon>Magnoliopsida</taxon>
        <taxon>eudicotyledons</taxon>
        <taxon>Gunneridae</taxon>
        <taxon>Pentapetalae</taxon>
        <taxon>rosids</taxon>
        <taxon>fabids</taxon>
        <taxon>Fabales</taxon>
        <taxon>Fabaceae</taxon>
        <taxon>Papilionoideae</taxon>
        <taxon>50 kb inversion clade</taxon>
        <taxon>NPAAA clade</taxon>
        <taxon>Hologalegina</taxon>
        <taxon>IRL clade</taxon>
        <taxon>Trifolieae</taxon>
        <taxon>Trifolium</taxon>
    </lineage>
</organism>
<proteinExistence type="predicted"/>
<feature type="non-terminal residue" evidence="1">
    <location>
        <position position="1"/>
    </location>
</feature>
<evidence type="ECO:0000313" key="2">
    <source>
        <dbReference type="Proteomes" id="UP000265520"/>
    </source>
</evidence>
<comment type="caution">
    <text evidence="1">The sequence shown here is derived from an EMBL/GenBank/DDBJ whole genome shotgun (WGS) entry which is preliminary data.</text>
</comment>
<dbReference type="AlphaFoldDB" id="A0A392VVZ7"/>
<evidence type="ECO:0000313" key="1">
    <source>
        <dbReference type="EMBL" id="MCI90865.1"/>
    </source>
</evidence>
<dbReference type="EMBL" id="LXQA011256390">
    <property type="protein sequence ID" value="MCI90865.1"/>
    <property type="molecule type" value="Genomic_DNA"/>
</dbReference>
<keyword evidence="2" id="KW-1185">Reference proteome</keyword>
<name>A0A392VVZ7_9FABA</name>